<comment type="caution">
    <text evidence="3">The sequence shown here is derived from an EMBL/GenBank/DDBJ whole genome shotgun (WGS) entry which is preliminary data.</text>
</comment>
<keyword evidence="2" id="KW-0472">Membrane</keyword>
<feature type="region of interest" description="Disordered" evidence="1">
    <location>
        <begin position="1"/>
        <end position="48"/>
    </location>
</feature>
<dbReference type="Pfam" id="PF10164">
    <property type="entry name" value="BRI3"/>
    <property type="match status" value="1"/>
</dbReference>
<accession>A0AAD6TVI2</accession>
<gene>
    <name evidence="3" type="ORF">B0H15DRAFT_1025608</name>
</gene>
<sequence length="141" mass="15338">MVSRFLISNNPNENPPAYDEARTIDTPSTDVKKDVKVPPPAPSMDMGPSYVAHAGPSFSQNPVVYHYNNPLTGEHVASLLPPTHPEMICLQAGEHVPHTNFGLLGILAAVFWFPLGVGLCLLDRRVKCSRCGRVIEDGFCA</sequence>
<proteinExistence type="predicted"/>
<dbReference type="AlphaFoldDB" id="A0AAD6TVI2"/>
<evidence type="ECO:0000256" key="1">
    <source>
        <dbReference type="SAM" id="MobiDB-lite"/>
    </source>
</evidence>
<name>A0AAD6TVI2_9AGAR</name>
<reference evidence="3" key="1">
    <citation type="submission" date="2023-03" db="EMBL/GenBank/DDBJ databases">
        <title>Massive genome expansion in bonnet fungi (Mycena s.s.) driven by repeated elements and novel gene families across ecological guilds.</title>
        <authorList>
            <consortium name="Lawrence Berkeley National Laboratory"/>
            <person name="Harder C.B."/>
            <person name="Miyauchi S."/>
            <person name="Viragh M."/>
            <person name="Kuo A."/>
            <person name="Thoen E."/>
            <person name="Andreopoulos B."/>
            <person name="Lu D."/>
            <person name="Skrede I."/>
            <person name="Drula E."/>
            <person name="Henrissat B."/>
            <person name="Morin E."/>
            <person name="Kohler A."/>
            <person name="Barry K."/>
            <person name="LaButti K."/>
            <person name="Morin E."/>
            <person name="Salamov A."/>
            <person name="Lipzen A."/>
            <person name="Mereny Z."/>
            <person name="Hegedus B."/>
            <person name="Baldrian P."/>
            <person name="Stursova M."/>
            <person name="Weitz H."/>
            <person name="Taylor A."/>
            <person name="Grigoriev I.V."/>
            <person name="Nagy L.G."/>
            <person name="Martin F."/>
            <person name="Kauserud H."/>
        </authorList>
    </citation>
    <scope>NUCLEOTIDE SEQUENCE</scope>
    <source>
        <strain evidence="3">CBHHK173m</strain>
    </source>
</reference>
<dbReference type="InterPro" id="IPR019317">
    <property type="entry name" value="BRI3"/>
</dbReference>
<dbReference type="Proteomes" id="UP001222325">
    <property type="component" value="Unassembled WGS sequence"/>
</dbReference>
<keyword evidence="4" id="KW-1185">Reference proteome</keyword>
<protein>
    <recommendedName>
        <fullName evidence="5">Brain protein I3</fullName>
    </recommendedName>
</protein>
<feature type="compositionally biased region" description="Polar residues" evidence="1">
    <location>
        <begin position="1"/>
        <end position="12"/>
    </location>
</feature>
<evidence type="ECO:0000256" key="2">
    <source>
        <dbReference type="SAM" id="Phobius"/>
    </source>
</evidence>
<feature type="transmembrane region" description="Helical" evidence="2">
    <location>
        <begin position="101"/>
        <end position="122"/>
    </location>
</feature>
<evidence type="ECO:0008006" key="5">
    <source>
        <dbReference type="Google" id="ProtNLM"/>
    </source>
</evidence>
<evidence type="ECO:0000313" key="4">
    <source>
        <dbReference type="Proteomes" id="UP001222325"/>
    </source>
</evidence>
<organism evidence="3 4">
    <name type="scientific">Mycena belliarum</name>
    <dbReference type="NCBI Taxonomy" id="1033014"/>
    <lineage>
        <taxon>Eukaryota</taxon>
        <taxon>Fungi</taxon>
        <taxon>Dikarya</taxon>
        <taxon>Basidiomycota</taxon>
        <taxon>Agaricomycotina</taxon>
        <taxon>Agaricomycetes</taxon>
        <taxon>Agaricomycetidae</taxon>
        <taxon>Agaricales</taxon>
        <taxon>Marasmiineae</taxon>
        <taxon>Mycenaceae</taxon>
        <taxon>Mycena</taxon>
    </lineage>
</organism>
<evidence type="ECO:0000313" key="3">
    <source>
        <dbReference type="EMBL" id="KAJ7079083.1"/>
    </source>
</evidence>
<keyword evidence="2" id="KW-1133">Transmembrane helix</keyword>
<dbReference type="EMBL" id="JARJCN010000062">
    <property type="protein sequence ID" value="KAJ7079083.1"/>
    <property type="molecule type" value="Genomic_DNA"/>
</dbReference>
<keyword evidence="2" id="KW-0812">Transmembrane</keyword>